<accession>A0ABN1L241</accession>
<dbReference type="Gene3D" id="3.40.50.300">
    <property type="entry name" value="P-loop containing nucleotide triphosphate hydrolases"/>
    <property type="match status" value="1"/>
</dbReference>
<name>A0ABN1L241_9GAMM</name>
<evidence type="ECO:0008006" key="4">
    <source>
        <dbReference type="Google" id="ProtNLM"/>
    </source>
</evidence>
<dbReference type="InterPro" id="IPR026634">
    <property type="entry name" value="TPST-like"/>
</dbReference>
<dbReference type="Proteomes" id="UP001500021">
    <property type="component" value="Unassembled WGS sequence"/>
</dbReference>
<organism evidence="2 3">
    <name type="scientific">Colwellia asteriadis</name>
    <dbReference type="NCBI Taxonomy" id="517723"/>
    <lineage>
        <taxon>Bacteria</taxon>
        <taxon>Pseudomonadati</taxon>
        <taxon>Pseudomonadota</taxon>
        <taxon>Gammaproteobacteria</taxon>
        <taxon>Alteromonadales</taxon>
        <taxon>Colwelliaceae</taxon>
        <taxon>Colwellia</taxon>
    </lineage>
</organism>
<evidence type="ECO:0000313" key="2">
    <source>
        <dbReference type="EMBL" id="GAA0810189.1"/>
    </source>
</evidence>
<gene>
    <name evidence="2" type="ORF">GCM10009111_00690</name>
</gene>
<sequence length="331" mass="38046">MTPVFIFSTPRAGSTLLQRILACHEKIATSPEPWILLPLLSMTKSSSACHTYTSSYSVETCAKAIKSFTSNINQVADKNNSAHYQKLLENFVLSLYQAASENNEDFFVDKTPRYYYIVNEIIKLLPHAKFIFLFRNPLQTYASVLTTWNNNNFFKLYRNKDDLYLAPKLLSSAYKNHQNQSIAINYDDLVTNTAVTLKQVFEYLNIAELAPEKLCLTEQKFAPNEMGDPTGQYKYKEVSANSINNWQEIINNPVRKWYMKRYLTHLGENVAQHYGYSTQALQQQVDSLPTQNNAGLLSDLLGIIYHNLVCKLKLNLIFSKKHNQRNSGFYD</sequence>
<keyword evidence="3" id="KW-1185">Reference proteome</keyword>
<dbReference type="EMBL" id="BAAAFA010000001">
    <property type="protein sequence ID" value="GAA0810189.1"/>
    <property type="molecule type" value="Genomic_DNA"/>
</dbReference>
<dbReference type="PANTHER" id="PTHR12788">
    <property type="entry name" value="PROTEIN-TYROSINE SULFOTRANSFERASE 2"/>
    <property type="match status" value="1"/>
</dbReference>
<evidence type="ECO:0000313" key="3">
    <source>
        <dbReference type="Proteomes" id="UP001500021"/>
    </source>
</evidence>
<dbReference type="SUPFAM" id="SSF52540">
    <property type="entry name" value="P-loop containing nucleoside triphosphate hydrolases"/>
    <property type="match status" value="1"/>
</dbReference>
<dbReference type="PANTHER" id="PTHR12788:SF10">
    <property type="entry name" value="PROTEIN-TYROSINE SULFOTRANSFERASE"/>
    <property type="match status" value="1"/>
</dbReference>
<dbReference type="InterPro" id="IPR027417">
    <property type="entry name" value="P-loop_NTPase"/>
</dbReference>
<comment type="caution">
    <text evidence="2">The sequence shown here is derived from an EMBL/GenBank/DDBJ whole genome shotgun (WGS) entry which is preliminary data.</text>
</comment>
<proteinExistence type="predicted"/>
<protein>
    <recommendedName>
        <fullName evidence="4">Sulfotransferase</fullName>
    </recommendedName>
</protein>
<keyword evidence="1" id="KW-0808">Transferase</keyword>
<dbReference type="RefSeq" id="WP_343813550.1">
    <property type="nucleotide sequence ID" value="NZ_BAAAFA010000001.1"/>
</dbReference>
<dbReference type="Pfam" id="PF13469">
    <property type="entry name" value="Sulfotransfer_3"/>
    <property type="match status" value="1"/>
</dbReference>
<evidence type="ECO:0000256" key="1">
    <source>
        <dbReference type="ARBA" id="ARBA00022679"/>
    </source>
</evidence>
<reference evidence="2 3" key="1">
    <citation type="journal article" date="2019" name="Int. J. Syst. Evol. Microbiol.">
        <title>The Global Catalogue of Microorganisms (GCM) 10K type strain sequencing project: providing services to taxonomists for standard genome sequencing and annotation.</title>
        <authorList>
            <consortium name="The Broad Institute Genomics Platform"/>
            <consortium name="The Broad Institute Genome Sequencing Center for Infectious Disease"/>
            <person name="Wu L."/>
            <person name="Ma J."/>
        </authorList>
    </citation>
    <scope>NUCLEOTIDE SEQUENCE [LARGE SCALE GENOMIC DNA]</scope>
    <source>
        <strain evidence="2 3">JCM 15608</strain>
    </source>
</reference>